<proteinExistence type="predicted"/>
<evidence type="ECO:0000313" key="2">
    <source>
        <dbReference type="Proteomes" id="UP000176778"/>
    </source>
</evidence>
<sequence length="260" mass="28257">MAYMKKQNDFTKEIAIDTGSGLVGAGFGLVVAGPPGALIGGATAPILSDVLKRFLSKKEKSRIEKVAELANKIIQKQISSGSKPTENAKDKKIGELFEGTLLAAKDEYEDKKIPLLANLFGRAPFTNTPIDNLIQSLILADQLSYRQLGVLSVVGRNQWENCFNLSSKPLPYSSTGRGTPDEKTQGIYEDVNYLLVLGLIGQVFVKGARPAVASGTHFIAPVNLMLLYPGMLLFNGMLLDEVDKECTGEIIKALKWEPKE</sequence>
<dbReference type="Proteomes" id="UP000176778">
    <property type="component" value="Unassembled WGS sequence"/>
</dbReference>
<gene>
    <name evidence="1" type="ORF">A2Y68_01715</name>
</gene>
<organism evidence="1 2">
    <name type="scientific">Candidatus Woesebacteria bacterium RBG_13_46_13</name>
    <dbReference type="NCBI Taxonomy" id="1802479"/>
    <lineage>
        <taxon>Bacteria</taxon>
        <taxon>Candidatus Woeseibacteriota</taxon>
    </lineage>
</organism>
<evidence type="ECO:0000313" key="1">
    <source>
        <dbReference type="EMBL" id="OGM10142.1"/>
    </source>
</evidence>
<dbReference type="STRING" id="1802479.A2Y68_01715"/>
<dbReference type="AlphaFoldDB" id="A0A1F7X4Z8"/>
<reference evidence="1 2" key="1">
    <citation type="journal article" date="2016" name="Nat. Commun.">
        <title>Thousands of microbial genomes shed light on interconnected biogeochemical processes in an aquifer system.</title>
        <authorList>
            <person name="Anantharaman K."/>
            <person name="Brown C.T."/>
            <person name="Hug L.A."/>
            <person name="Sharon I."/>
            <person name="Castelle C.J."/>
            <person name="Probst A.J."/>
            <person name="Thomas B.C."/>
            <person name="Singh A."/>
            <person name="Wilkins M.J."/>
            <person name="Karaoz U."/>
            <person name="Brodie E.L."/>
            <person name="Williams K.H."/>
            <person name="Hubbard S.S."/>
            <person name="Banfield J.F."/>
        </authorList>
    </citation>
    <scope>NUCLEOTIDE SEQUENCE [LARGE SCALE GENOMIC DNA]</scope>
</reference>
<protein>
    <submittedName>
        <fullName evidence="1">Uncharacterized protein</fullName>
    </submittedName>
</protein>
<name>A0A1F7X4Z8_9BACT</name>
<accession>A0A1F7X4Z8</accession>
<dbReference type="EMBL" id="MGFR01000001">
    <property type="protein sequence ID" value="OGM10142.1"/>
    <property type="molecule type" value="Genomic_DNA"/>
</dbReference>
<comment type="caution">
    <text evidence="1">The sequence shown here is derived from an EMBL/GenBank/DDBJ whole genome shotgun (WGS) entry which is preliminary data.</text>
</comment>